<dbReference type="CDD" id="cd07377">
    <property type="entry name" value="WHTH_GntR"/>
    <property type="match status" value="1"/>
</dbReference>
<dbReference type="EMBL" id="CP016379">
    <property type="protein sequence ID" value="AZR74151.1"/>
    <property type="molecule type" value="Genomic_DNA"/>
</dbReference>
<dbReference type="InterPro" id="IPR036390">
    <property type="entry name" value="WH_DNA-bd_sf"/>
</dbReference>
<dbReference type="PANTHER" id="PTHR46577:SF1">
    <property type="entry name" value="HTH-TYPE TRANSCRIPTIONAL REGULATORY PROTEIN GABR"/>
    <property type="match status" value="1"/>
</dbReference>
<keyword evidence="4" id="KW-0238">DNA-binding</keyword>
<evidence type="ECO:0000256" key="3">
    <source>
        <dbReference type="ARBA" id="ARBA00023015"/>
    </source>
</evidence>
<evidence type="ECO:0000313" key="7">
    <source>
        <dbReference type="EMBL" id="AZR74151.1"/>
    </source>
</evidence>
<dbReference type="Gene3D" id="3.40.640.10">
    <property type="entry name" value="Type I PLP-dependent aspartate aminotransferase-like (Major domain)"/>
    <property type="match status" value="1"/>
</dbReference>
<dbReference type="GO" id="GO:0003677">
    <property type="term" value="F:DNA binding"/>
    <property type="evidence" value="ECO:0007669"/>
    <property type="project" value="UniProtKB-KW"/>
</dbReference>
<dbReference type="SUPFAM" id="SSF53383">
    <property type="entry name" value="PLP-dependent transferases"/>
    <property type="match status" value="1"/>
</dbReference>
<dbReference type="KEGG" id="aft:BBF96_12540"/>
<dbReference type="SMART" id="SM00345">
    <property type="entry name" value="HTH_GNTR"/>
    <property type="match status" value="1"/>
</dbReference>
<dbReference type="SUPFAM" id="SSF46785">
    <property type="entry name" value="Winged helix' DNA-binding domain"/>
    <property type="match status" value="1"/>
</dbReference>
<dbReference type="InterPro" id="IPR000524">
    <property type="entry name" value="Tscrpt_reg_HTH_GntR"/>
</dbReference>
<evidence type="ECO:0000259" key="6">
    <source>
        <dbReference type="PROSITE" id="PS50949"/>
    </source>
</evidence>
<dbReference type="InterPro" id="IPR004839">
    <property type="entry name" value="Aminotransferase_I/II_large"/>
</dbReference>
<protein>
    <recommendedName>
        <fullName evidence="6">HTH gntR-type domain-containing protein</fullName>
    </recommendedName>
</protein>
<evidence type="ECO:0000313" key="8">
    <source>
        <dbReference type="Proteomes" id="UP000267250"/>
    </source>
</evidence>
<dbReference type="Pfam" id="PF00392">
    <property type="entry name" value="GntR"/>
    <property type="match status" value="1"/>
</dbReference>
<dbReference type="GO" id="GO:0003824">
    <property type="term" value="F:catalytic activity"/>
    <property type="evidence" value="ECO:0007669"/>
    <property type="project" value="UniProtKB-ARBA"/>
</dbReference>
<dbReference type="RefSeq" id="WP_127017503.1">
    <property type="nucleotide sequence ID" value="NZ_CP016379.1"/>
</dbReference>
<dbReference type="Proteomes" id="UP000267250">
    <property type="component" value="Chromosome"/>
</dbReference>
<reference evidence="7 8" key="1">
    <citation type="submission" date="2016-07" db="EMBL/GenBank/DDBJ databases">
        <title>Genome and transcriptome analysis of iron-reducing fermentative bacteria Anoxybacter fermentans.</title>
        <authorList>
            <person name="Zeng X."/>
            <person name="Shao Z."/>
        </authorList>
    </citation>
    <scope>NUCLEOTIDE SEQUENCE [LARGE SCALE GENOMIC DNA]</scope>
    <source>
        <strain evidence="7 8">DY22613</strain>
    </source>
</reference>
<dbReference type="InterPro" id="IPR036388">
    <property type="entry name" value="WH-like_DNA-bd_sf"/>
</dbReference>
<name>A0A3Q9HS50_9FIRM</name>
<proteinExistence type="inferred from homology"/>
<evidence type="ECO:0000256" key="5">
    <source>
        <dbReference type="ARBA" id="ARBA00023163"/>
    </source>
</evidence>
<dbReference type="AlphaFoldDB" id="A0A3Q9HS50"/>
<dbReference type="Gene3D" id="3.90.1150.10">
    <property type="entry name" value="Aspartate Aminotransferase, domain 1"/>
    <property type="match status" value="1"/>
</dbReference>
<dbReference type="GO" id="GO:0030170">
    <property type="term" value="F:pyridoxal phosphate binding"/>
    <property type="evidence" value="ECO:0007669"/>
    <property type="project" value="InterPro"/>
</dbReference>
<dbReference type="PROSITE" id="PS50949">
    <property type="entry name" value="HTH_GNTR"/>
    <property type="match status" value="1"/>
</dbReference>
<keyword evidence="5" id="KW-0804">Transcription</keyword>
<dbReference type="InterPro" id="IPR015422">
    <property type="entry name" value="PyrdxlP-dep_Trfase_small"/>
</dbReference>
<evidence type="ECO:0000256" key="2">
    <source>
        <dbReference type="ARBA" id="ARBA00022898"/>
    </source>
</evidence>
<keyword evidence="8" id="KW-1185">Reference proteome</keyword>
<evidence type="ECO:0000256" key="1">
    <source>
        <dbReference type="ARBA" id="ARBA00005384"/>
    </source>
</evidence>
<dbReference type="Pfam" id="PF00155">
    <property type="entry name" value="Aminotran_1_2"/>
    <property type="match status" value="1"/>
</dbReference>
<feature type="domain" description="HTH gntR-type" evidence="6">
    <location>
        <begin position="13"/>
        <end position="81"/>
    </location>
</feature>
<dbReference type="Gene3D" id="1.10.10.10">
    <property type="entry name" value="Winged helix-like DNA-binding domain superfamily/Winged helix DNA-binding domain"/>
    <property type="match status" value="1"/>
</dbReference>
<evidence type="ECO:0000256" key="4">
    <source>
        <dbReference type="ARBA" id="ARBA00023125"/>
    </source>
</evidence>
<comment type="similarity">
    <text evidence="1">In the C-terminal section; belongs to the class-I pyridoxal-phosphate-dependent aminotransferase family.</text>
</comment>
<dbReference type="OrthoDB" id="9802328at2"/>
<dbReference type="PANTHER" id="PTHR46577">
    <property type="entry name" value="HTH-TYPE TRANSCRIPTIONAL REGULATORY PROTEIN GABR"/>
    <property type="match status" value="1"/>
</dbReference>
<accession>A0A3Q9HS50</accession>
<dbReference type="CDD" id="cd00609">
    <property type="entry name" value="AAT_like"/>
    <property type="match status" value="1"/>
</dbReference>
<dbReference type="InterPro" id="IPR015424">
    <property type="entry name" value="PyrdxlP-dep_Trfase"/>
</dbReference>
<keyword evidence="3" id="KW-0805">Transcription regulation</keyword>
<gene>
    <name evidence="7" type="ORF">BBF96_12540</name>
</gene>
<dbReference type="InterPro" id="IPR051446">
    <property type="entry name" value="HTH_trans_reg/aminotransferase"/>
</dbReference>
<dbReference type="GO" id="GO:0003700">
    <property type="term" value="F:DNA-binding transcription factor activity"/>
    <property type="evidence" value="ECO:0007669"/>
    <property type="project" value="InterPro"/>
</dbReference>
<sequence length="488" mass="55754">MYQEIQLDRKGEQPLYIQLYRQLKGMIEKGVLKEYQKLPPIRQLAKILDVNNVTVVNAYKLLEKEGLVLKKVGSGTYVAPFDHKVDQKGIFVDEEIQLMNQGQMPLKQNVISFATATPDADLFPIQDVKKAINHVLDRDGGEAFGYQESMGYKPLREAFYQYLLKKNISCQIGNIQVVSGAQQGIDILAKGLLNYGDVVFTEEPTYPGAISAFKLRGAKVVSIPIRENGIDLEILKAKLAEYQPKFLYIMTAFQNPTGYTYSRETKEKLLEISSEWGLTIVEDDCLSDLYFTEKPIKPLRAMKGAEEVIYIKSFSKIFLPGFRIAFIVIPDQFIGRMMAAKHTSDISSSGLIQRTFDLLLRNGLWEKHIEGMRQIYFEKYKYFVKLLAQYLPSQVKYRVPEGGLNFWLALPDGYSSNRLYKKCLSNGVIFVPGSVFYPDRQPNQFFRLSIAAVEEEEMLKGIQILSQVIRDFLSEESNDEYLAFTPLM</sequence>
<dbReference type="InterPro" id="IPR015421">
    <property type="entry name" value="PyrdxlP-dep_Trfase_major"/>
</dbReference>
<organism evidence="7 8">
    <name type="scientific">Anoxybacter fermentans</name>
    <dbReference type="NCBI Taxonomy" id="1323375"/>
    <lineage>
        <taxon>Bacteria</taxon>
        <taxon>Bacillati</taxon>
        <taxon>Bacillota</taxon>
        <taxon>Clostridia</taxon>
        <taxon>Halanaerobiales</taxon>
        <taxon>Anoxybacter</taxon>
    </lineage>
</organism>
<keyword evidence="2" id="KW-0663">Pyridoxal phosphate</keyword>